<proteinExistence type="predicted"/>
<feature type="transmembrane region" description="Helical" evidence="1">
    <location>
        <begin position="75"/>
        <end position="95"/>
    </location>
</feature>
<feature type="transmembrane region" description="Helical" evidence="1">
    <location>
        <begin position="47"/>
        <end position="63"/>
    </location>
</feature>
<name>A0AAU9KA99_9CILI</name>
<sequence length="276" mass="32766">MNRDRFSERCIRLSLMQNFRDKKLPFFNDRLDWAYEEMIERIRRKDAAISTAWILGLGSWYWYYVKPHFNGVKYLGYTLVFLVWASVDMLISTLVKNYYTDINLENKILRRYLPQVIENNPKLECLFSSPDPQGESQTSTEEYEINQIFNGWVYNVYQKWNINENSNQIGNLYEESPADQDRKKFSFHPEIKEAKTLKAGYSETHEDQWTSKSSCHEEKLWTKYFDGPFNSKCNLSGSKIASKYINDLNNHYIWSFSQDNISAAYYPGVSILQDRI</sequence>
<organism evidence="2 3">
    <name type="scientific">Blepharisma stoltei</name>
    <dbReference type="NCBI Taxonomy" id="1481888"/>
    <lineage>
        <taxon>Eukaryota</taxon>
        <taxon>Sar</taxon>
        <taxon>Alveolata</taxon>
        <taxon>Ciliophora</taxon>
        <taxon>Postciliodesmatophora</taxon>
        <taxon>Heterotrichea</taxon>
        <taxon>Heterotrichida</taxon>
        <taxon>Blepharismidae</taxon>
        <taxon>Blepharisma</taxon>
    </lineage>
</organism>
<evidence type="ECO:0000313" key="3">
    <source>
        <dbReference type="Proteomes" id="UP001162131"/>
    </source>
</evidence>
<dbReference type="EMBL" id="CAJZBQ010000057">
    <property type="protein sequence ID" value="CAG9334106.1"/>
    <property type="molecule type" value="Genomic_DNA"/>
</dbReference>
<keyword evidence="1" id="KW-1133">Transmembrane helix</keyword>
<dbReference type="Proteomes" id="UP001162131">
    <property type="component" value="Unassembled WGS sequence"/>
</dbReference>
<evidence type="ECO:0000313" key="2">
    <source>
        <dbReference type="EMBL" id="CAG9334106.1"/>
    </source>
</evidence>
<evidence type="ECO:0000256" key="1">
    <source>
        <dbReference type="SAM" id="Phobius"/>
    </source>
</evidence>
<dbReference type="AlphaFoldDB" id="A0AAU9KA99"/>
<comment type="caution">
    <text evidence="2">The sequence shown here is derived from an EMBL/GenBank/DDBJ whole genome shotgun (WGS) entry which is preliminary data.</text>
</comment>
<evidence type="ECO:0008006" key="4">
    <source>
        <dbReference type="Google" id="ProtNLM"/>
    </source>
</evidence>
<keyword evidence="1" id="KW-0812">Transmembrane</keyword>
<keyword evidence="3" id="KW-1185">Reference proteome</keyword>
<reference evidence="2" key="1">
    <citation type="submission" date="2021-09" db="EMBL/GenBank/DDBJ databases">
        <authorList>
            <consortium name="AG Swart"/>
            <person name="Singh M."/>
            <person name="Singh A."/>
            <person name="Seah K."/>
            <person name="Emmerich C."/>
        </authorList>
    </citation>
    <scope>NUCLEOTIDE SEQUENCE</scope>
    <source>
        <strain evidence="2">ATCC30299</strain>
    </source>
</reference>
<accession>A0AAU9KA99</accession>
<keyword evidence="1" id="KW-0472">Membrane</keyword>
<gene>
    <name evidence="2" type="ORF">BSTOLATCC_MIC59906</name>
</gene>
<protein>
    <recommendedName>
        <fullName evidence="4">TM2 domain-containing protein</fullName>
    </recommendedName>
</protein>